<accession>A0A8J8FBC2</accession>
<protein>
    <submittedName>
        <fullName evidence="1">Uncharacterized protein</fullName>
    </submittedName>
</protein>
<proteinExistence type="predicted"/>
<reference evidence="1" key="1">
    <citation type="submission" date="2019-10" db="EMBL/GenBank/DDBJ databases">
        <title>Draft genome sequence of Panacibacter sp. KCS-6.</title>
        <authorList>
            <person name="Yim K.J."/>
        </authorList>
    </citation>
    <scope>NUCLEOTIDE SEQUENCE</scope>
    <source>
        <strain evidence="1">KCS-6</strain>
    </source>
</reference>
<evidence type="ECO:0000313" key="1">
    <source>
        <dbReference type="EMBL" id="NNV54866.1"/>
    </source>
</evidence>
<keyword evidence="2" id="KW-1185">Reference proteome</keyword>
<comment type="caution">
    <text evidence="1">The sequence shown here is derived from an EMBL/GenBank/DDBJ whole genome shotgun (WGS) entry which is preliminary data.</text>
</comment>
<gene>
    <name evidence="1" type="ORF">GD597_05275</name>
</gene>
<organism evidence="1 2">
    <name type="scientific">Limnovirga soli</name>
    <dbReference type="NCBI Taxonomy" id="2656915"/>
    <lineage>
        <taxon>Bacteria</taxon>
        <taxon>Pseudomonadati</taxon>
        <taxon>Bacteroidota</taxon>
        <taxon>Chitinophagia</taxon>
        <taxon>Chitinophagales</taxon>
        <taxon>Chitinophagaceae</taxon>
        <taxon>Limnovirga</taxon>
    </lineage>
</organism>
<dbReference type="Proteomes" id="UP000598971">
    <property type="component" value="Unassembled WGS sequence"/>
</dbReference>
<dbReference type="EMBL" id="WHPF01000003">
    <property type="protein sequence ID" value="NNV54866.1"/>
    <property type="molecule type" value="Genomic_DNA"/>
</dbReference>
<evidence type="ECO:0000313" key="2">
    <source>
        <dbReference type="Proteomes" id="UP000598971"/>
    </source>
</evidence>
<dbReference type="RefSeq" id="WP_171606782.1">
    <property type="nucleotide sequence ID" value="NZ_WHPF01000003.1"/>
</dbReference>
<sequence length="263" mass="28149">MSNPSQFYLKHINATSSGFRATWDPGLPLKIGDIVKLDSFGAVNVYNSLEKVGIVPEVRTDESTTDLDYSSGSGITITVKGAGAAPVTGSVLTDADAGFNLQFTTEKSIVFKIAGYKTHQIINLGEIESFLLAKNKNGDWDKSWLIVTHLIVADTATIIIADKGNASIDLHAKAAVGAGQLKITDASLGLTVARETGSTVNFIAQNGLTPLYKVMGLKNPIFGKAHLDVRELSKSKENETLSFMEVGLDSSEPDMLTIEEDDL</sequence>
<dbReference type="AlphaFoldDB" id="A0A8J8FBC2"/>
<name>A0A8J8FBC2_9BACT</name>